<dbReference type="EMBL" id="JANBOH010000172">
    <property type="protein sequence ID" value="KAJ1644357.1"/>
    <property type="molecule type" value="Genomic_DNA"/>
</dbReference>
<protein>
    <submittedName>
        <fullName evidence="5">Uncharacterized protein</fullName>
    </submittedName>
</protein>
<evidence type="ECO:0000313" key="5">
    <source>
        <dbReference type="EMBL" id="KAJ1644357.1"/>
    </source>
</evidence>
<organism evidence="5 6">
    <name type="scientific">Coemansia asiatica</name>
    <dbReference type="NCBI Taxonomy" id="1052880"/>
    <lineage>
        <taxon>Eukaryota</taxon>
        <taxon>Fungi</taxon>
        <taxon>Fungi incertae sedis</taxon>
        <taxon>Zoopagomycota</taxon>
        <taxon>Kickxellomycotina</taxon>
        <taxon>Kickxellomycetes</taxon>
        <taxon>Kickxellales</taxon>
        <taxon>Kickxellaceae</taxon>
        <taxon>Coemansia</taxon>
    </lineage>
</organism>
<dbReference type="SUPFAM" id="SSF51412">
    <property type="entry name" value="Inosine monophosphate dehydrogenase (IMPDH)"/>
    <property type="match status" value="1"/>
</dbReference>
<reference evidence="5" key="1">
    <citation type="submission" date="2022-07" db="EMBL/GenBank/DDBJ databases">
        <title>Phylogenomic reconstructions and comparative analyses of Kickxellomycotina fungi.</title>
        <authorList>
            <person name="Reynolds N.K."/>
            <person name="Stajich J.E."/>
            <person name="Barry K."/>
            <person name="Grigoriev I.V."/>
            <person name="Crous P."/>
            <person name="Smith M.E."/>
        </authorList>
    </citation>
    <scope>NUCLEOTIDE SEQUENCE</scope>
    <source>
        <strain evidence="5">NBRC 105413</strain>
    </source>
</reference>
<dbReference type="InterPro" id="IPR013565">
    <property type="entry name" value="Fas1/AflB-like_central"/>
</dbReference>
<comment type="caution">
    <text evidence="5">The sequence shown here is derived from an EMBL/GenBank/DDBJ whole genome shotgun (WGS) entry which is preliminary data.</text>
</comment>
<feature type="domain" description="Fatty acid synthase beta subunit AflB /Fas1-like central" evidence="3">
    <location>
        <begin position="749"/>
        <end position="929"/>
    </location>
</feature>
<dbReference type="InterPro" id="IPR001227">
    <property type="entry name" value="Ac_transferase_dom_sf"/>
</dbReference>
<evidence type="ECO:0000256" key="2">
    <source>
        <dbReference type="SAM" id="MobiDB-lite"/>
    </source>
</evidence>
<evidence type="ECO:0000259" key="4">
    <source>
        <dbReference type="Pfam" id="PF16073"/>
    </source>
</evidence>
<dbReference type="Pfam" id="PF16073">
    <property type="entry name" value="SAT"/>
    <property type="match status" value="1"/>
</dbReference>
<dbReference type="InterPro" id="IPR032088">
    <property type="entry name" value="SAT"/>
</dbReference>
<dbReference type="InterPro" id="IPR013785">
    <property type="entry name" value="Aldolase_TIM"/>
</dbReference>
<name>A0A9W8CHR3_9FUNG</name>
<sequence>MSKLVLRRRRLYVELPIASEHQEQGQRIADAFTSALDLVEDASEATDTELQNSFIAFAASKHPEVAAAIDSSSSLHSEYSTVEKPNVFDSIVDQGLTETQAHEMLRSFYSQQSVSADPANAIVSSHALDATNLLMIFQGPVGFENGGVLSFDEICHLNNTYRPLVASFVATMSEFLACEAADPQVAHFYQQGFLLMTWVSGIKRPSDEYLNSAPVMWPLVGLAQLVRFVVIYKTLCISPRQLLERVKVLAAHSHGIAVAGAVAMAGDEGQLTAASKTALGTLLLAGCLPQMVCPQPHAIPTQQQQQQQQQAASEDNEELGIPSPMLVVDGVARYIAEHVLSKYNDYHRKNLAAQVHMAMSNTGTSFVASGNTKWLSQFAKIVQSKAASKADGDQDKVPFMQRKPQVVLKYLSGLNGAFHSPHMAPVLSRHLDYAKKKGWLFDAKAMLAAVSAPDGKCPDIRNLSKDMTLSIAEFMYTRPVEWPAAIGSLDGVSCAVDMTTSGGEQCLTSRELSLRRSTRQLLLGRGISLVCADRVTPTDDPVLRPCSTLYSNAAIASAGPADNWKQQFGARLARTTTTAAMDGSSISSPKFFVKNKLLRLFRGLPPVFVGGMFPTTASIDFVVAVANAGFLAEFDIAHVDSPSKLQDQITELASKLPCGHPIVLSGACLTGAKKWQWQLETVLELRKTQGLCIAGLGIQDGTIPEPTEEAVGFIKQLQSAGFDFVALRPLTIKQIHQTLAVAQQCQDFPVLLQWMGGRSGGRHSFDEFHMSIIATYAAIRAQHKNVFLAAGAGFGDAQGAASFLSGSWAIDCGAGVSTYMPFDAVMLRSRVMAARECCVASEIKQLLLQAPGLDPSDIMSLHNASSSAGVVSILDNEANPVHVLDTRGAQLCRELSETVFSQPKDKQLALLLKRKQEIIKRLNGDYMRP</sequence>
<evidence type="ECO:0000313" key="6">
    <source>
        <dbReference type="Proteomes" id="UP001145021"/>
    </source>
</evidence>
<feature type="domain" description="Starter acyltransferase (SAT)" evidence="4">
    <location>
        <begin position="158"/>
        <end position="388"/>
    </location>
</feature>
<dbReference type="Gene3D" id="3.40.366.10">
    <property type="entry name" value="Malonyl-Coenzyme A Acyl Carrier Protein, domain 2"/>
    <property type="match status" value="2"/>
</dbReference>
<dbReference type="Gene3D" id="3.20.20.70">
    <property type="entry name" value="Aldolase class I"/>
    <property type="match status" value="1"/>
</dbReference>
<dbReference type="InterPro" id="IPR050830">
    <property type="entry name" value="Fungal_FAS"/>
</dbReference>
<feature type="non-terminal residue" evidence="5">
    <location>
        <position position="1"/>
    </location>
</feature>
<accession>A0A9W8CHR3</accession>
<dbReference type="GO" id="GO:0006633">
    <property type="term" value="P:fatty acid biosynthetic process"/>
    <property type="evidence" value="ECO:0007669"/>
    <property type="project" value="InterPro"/>
</dbReference>
<dbReference type="Pfam" id="PF08354">
    <property type="entry name" value="Fas1-AflB-like_hel"/>
    <property type="match status" value="1"/>
</dbReference>
<dbReference type="SUPFAM" id="SSF52151">
    <property type="entry name" value="FabD/lysophospholipase-like"/>
    <property type="match status" value="1"/>
</dbReference>
<keyword evidence="6" id="KW-1185">Reference proteome</keyword>
<proteinExistence type="predicted"/>
<dbReference type="AlphaFoldDB" id="A0A9W8CHR3"/>
<gene>
    <name evidence="5" type="ORF">LPJ64_003956</name>
</gene>
<dbReference type="Gene3D" id="6.20.240.10">
    <property type="match status" value="1"/>
</dbReference>
<dbReference type="PANTHER" id="PTHR10982">
    <property type="entry name" value="MALONYL COA-ACYL CARRIER PROTEIN TRANSACYLASE"/>
    <property type="match status" value="1"/>
</dbReference>
<keyword evidence="1" id="KW-0808">Transferase</keyword>
<evidence type="ECO:0000259" key="3">
    <source>
        <dbReference type="Pfam" id="PF08354"/>
    </source>
</evidence>
<dbReference type="GO" id="GO:0005835">
    <property type="term" value="C:fatty acid synthase complex"/>
    <property type="evidence" value="ECO:0007669"/>
    <property type="project" value="InterPro"/>
</dbReference>
<dbReference type="Proteomes" id="UP001145021">
    <property type="component" value="Unassembled WGS sequence"/>
</dbReference>
<dbReference type="GO" id="GO:0004312">
    <property type="term" value="F:fatty acid synthase activity"/>
    <property type="evidence" value="ECO:0007669"/>
    <property type="project" value="InterPro"/>
</dbReference>
<feature type="region of interest" description="Disordered" evidence="2">
    <location>
        <begin position="298"/>
        <end position="317"/>
    </location>
</feature>
<dbReference type="PRINTS" id="PR01483">
    <property type="entry name" value="FASYNTHASE"/>
</dbReference>
<dbReference type="InterPro" id="IPR003965">
    <property type="entry name" value="Fatty_acid_synthase"/>
</dbReference>
<dbReference type="GO" id="GO:0004318">
    <property type="term" value="F:enoyl-[acyl-carrier-protein] reductase (NADH) activity"/>
    <property type="evidence" value="ECO:0007669"/>
    <property type="project" value="InterPro"/>
</dbReference>
<dbReference type="PANTHER" id="PTHR10982:SF21">
    <property type="entry name" value="FATTY ACID SYNTHASE SUBUNIT BETA"/>
    <property type="match status" value="1"/>
</dbReference>
<evidence type="ECO:0000256" key="1">
    <source>
        <dbReference type="ARBA" id="ARBA00022679"/>
    </source>
</evidence>
<dbReference type="InterPro" id="IPR016035">
    <property type="entry name" value="Acyl_Trfase/lysoPLipase"/>
</dbReference>